<dbReference type="EMBL" id="ML976753">
    <property type="protein sequence ID" value="KAF1965963.1"/>
    <property type="molecule type" value="Genomic_DNA"/>
</dbReference>
<protein>
    <submittedName>
        <fullName evidence="2">Uncharacterized protein</fullName>
    </submittedName>
</protein>
<feature type="compositionally biased region" description="Polar residues" evidence="1">
    <location>
        <begin position="26"/>
        <end position="52"/>
    </location>
</feature>
<dbReference type="Proteomes" id="UP000800036">
    <property type="component" value="Unassembled WGS sequence"/>
</dbReference>
<feature type="compositionally biased region" description="Polar residues" evidence="1">
    <location>
        <begin position="59"/>
        <end position="69"/>
    </location>
</feature>
<feature type="region of interest" description="Disordered" evidence="1">
    <location>
        <begin position="1"/>
        <end position="69"/>
    </location>
</feature>
<organism evidence="2 3">
    <name type="scientific">Bimuria novae-zelandiae CBS 107.79</name>
    <dbReference type="NCBI Taxonomy" id="1447943"/>
    <lineage>
        <taxon>Eukaryota</taxon>
        <taxon>Fungi</taxon>
        <taxon>Dikarya</taxon>
        <taxon>Ascomycota</taxon>
        <taxon>Pezizomycotina</taxon>
        <taxon>Dothideomycetes</taxon>
        <taxon>Pleosporomycetidae</taxon>
        <taxon>Pleosporales</taxon>
        <taxon>Massarineae</taxon>
        <taxon>Didymosphaeriaceae</taxon>
        <taxon>Bimuria</taxon>
    </lineage>
</organism>
<sequence length="69" mass="7280">MATNVSLKCAASEDPPALIETKPRKASSTIPTPELSTESPLKLTLTNPSRQQIPAAHKSNPSSLTRAPT</sequence>
<proteinExistence type="predicted"/>
<accession>A0A6A5UL57</accession>
<keyword evidence="3" id="KW-1185">Reference proteome</keyword>
<reference evidence="2" key="1">
    <citation type="journal article" date="2020" name="Stud. Mycol.">
        <title>101 Dothideomycetes genomes: a test case for predicting lifestyles and emergence of pathogens.</title>
        <authorList>
            <person name="Haridas S."/>
            <person name="Albert R."/>
            <person name="Binder M."/>
            <person name="Bloem J."/>
            <person name="Labutti K."/>
            <person name="Salamov A."/>
            <person name="Andreopoulos B."/>
            <person name="Baker S."/>
            <person name="Barry K."/>
            <person name="Bills G."/>
            <person name="Bluhm B."/>
            <person name="Cannon C."/>
            <person name="Castanera R."/>
            <person name="Culley D."/>
            <person name="Daum C."/>
            <person name="Ezra D."/>
            <person name="Gonzalez J."/>
            <person name="Henrissat B."/>
            <person name="Kuo A."/>
            <person name="Liang C."/>
            <person name="Lipzen A."/>
            <person name="Lutzoni F."/>
            <person name="Magnuson J."/>
            <person name="Mondo S."/>
            <person name="Nolan M."/>
            <person name="Ohm R."/>
            <person name="Pangilinan J."/>
            <person name="Park H.-J."/>
            <person name="Ramirez L."/>
            <person name="Alfaro M."/>
            <person name="Sun H."/>
            <person name="Tritt A."/>
            <person name="Yoshinaga Y."/>
            <person name="Zwiers L.-H."/>
            <person name="Turgeon B."/>
            <person name="Goodwin S."/>
            <person name="Spatafora J."/>
            <person name="Crous P."/>
            <person name="Grigoriev I."/>
        </authorList>
    </citation>
    <scope>NUCLEOTIDE SEQUENCE</scope>
    <source>
        <strain evidence="2">CBS 107.79</strain>
    </source>
</reference>
<evidence type="ECO:0000313" key="2">
    <source>
        <dbReference type="EMBL" id="KAF1965963.1"/>
    </source>
</evidence>
<name>A0A6A5UL57_9PLEO</name>
<gene>
    <name evidence="2" type="ORF">BU23DRAFT_335712</name>
</gene>
<evidence type="ECO:0000256" key="1">
    <source>
        <dbReference type="SAM" id="MobiDB-lite"/>
    </source>
</evidence>
<dbReference type="AlphaFoldDB" id="A0A6A5UL57"/>
<evidence type="ECO:0000313" key="3">
    <source>
        <dbReference type="Proteomes" id="UP000800036"/>
    </source>
</evidence>